<evidence type="ECO:0000256" key="17">
    <source>
        <dbReference type="PIRSR" id="PIRSR600829-3"/>
    </source>
</evidence>
<keyword evidence="7 17" id="KW-0547">Nucleotide-binding</keyword>
<dbReference type="OrthoDB" id="9789934at2"/>
<comment type="cofactor">
    <cofactor evidence="18">
        <name>Mg(2+)</name>
        <dbReference type="ChEBI" id="CHEBI:18420"/>
    </cofactor>
    <text evidence="18">Mn(2+), Zn(2+), Cd(2+) and Co(2+) support activity to lesser extents.</text>
</comment>
<dbReference type="InterPro" id="IPR036945">
    <property type="entry name" value="DAGK_sf"/>
</dbReference>
<feature type="binding site" evidence="17">
    <location>
        <position position="72"/>
    </location>
    <ligand>
        <name>ATP</name>
        <dbReference type="ChEBI" id="CHEBI:30616"/>
    </ligand>
</feature>
<dbReference type="Gene3D" id="1.20.144.10">
    <property type="entry name" value="Phosphatidic acid phosphatase type 2/haloperoxidase"/>
    <property type="match status" value="1"/>
</dbReference>
<evidence type="ECO:0000256" key="15">
    <source>
        <dbReference type="PIRSR" id="PIRSR600829-1"/>
    </source>
</evidence>
<keyword evidence="14" id="KW-1208">Phospholipid metabolism</keyword>
<keyword evidence="3" id="KW-1003">Cell membrane</keyword>
<evidence type="ECO:0000256" key="16">
    <source>
        <dbReference type="PIRSR" id="PIRSR600829-2"/>
    </source>
</evidence>
<comment type="similarity">
    <text evidence="2">Belongs to the bacterial diacylglycerol kinase family.</text>
</comment>
<evidence type="ECO:0000256" key="9">
    <source>
        <dbReference type="ARBA" id="ARBA00022840"/>
    </source>
</evidence>
<evidence type="ECO:0000256" key="5">
    <source>
        <dbReference type="ARBA" id="ARBA00022679"/>
    </source>
</evidence>
<dbReference type="Pfam" id="PF01219">
    <property type="entry name" value="DAGK_prokar"/>
    <property type="match status" value="1"/>
</dbReference>
<accession>A0A1I5XXH4</accession>
<evidence type="ECO:0000256" key="12">
    <source>
        <dbReference type="ARBA" id="ARBA00023136"/>
    </source>
</evidence>
<feature type="binding site" evidence="16">
    <location>
        <position position="65"/>
    </location>
    <ligand>
        <name>substrate</name>
    </ligand>
</feature>
<dbReference type="GO" id="GO:0005886">
    <property type="term" value="C:plasma membrane"/>
    <property type="evidence" value="ECO:0007669"/>
    <property type="project" value="UniProtKB-SubCell"/>
</dbReference>
<evidence type="ECO:0000256" key="1">
    <source>
        <dbReference type="ARBA" id="ARBA00004651"/>
    </source>
</evidence>
<evidence type="ECO:0000256" key="13">
    <source>
        <dbReference type="ARBA" id="ARBA00023209"/>
    </source>
</evidence>
<evidence type="ECO:0000313" key="22">
    <source>
        <dbReference type="Proteomes" id="UP000198577"/>
    </source>
</evidence>
<evidence type="ECO:0000256" key="18">
    <source>
        <dbReference type="PIRSR" id="PIRSR600829-4"/>
    </source>
</evidence>
<gene>
    <name evidence="21" type="ORF">SAMN05444406_13211</name>
</gene>
<dbReference type="Pfam" id="PF01569">
    <property type="entry name" value="PAP2"/>
    <property type="match status" value="1"/>
</dbReference>
<keyword evidence="8 21" id="KW-0418">Kinase</keyword>
<evidence type="ECO:0000259" key="20">
    <source>
        <dbReference type="Pfam" id="PF01569"/>
    </source>
</evidence>
<dbReference type="PANTHER" id="PTHR34299">
    <property type="entry name" value="DIACYLGLYCEROL KINASE"/>
    <property type="match status" value="1"/>
</dbReference>
<feature type="transmembrane region" description="Helical" evidence="19">
    <location>
        <begin position="132"/>
        <end position="149"/>
    </location>
</feature>
<keyword evidence="5" id="KW-0808">Transferase</keyword>
<feature type="transmembrane region" description="Helical" evidence="19">
    <location>
        <begin position="29"/>
        <end position="46"/>
    </location>
</feature>
<evidence type="ECO:0000256" key="6">
    <source>
        <dbReference type="ARBA" id="ARBA00022692"/>
    </source>
</evidence>
<feature type="binding site" evidence="17">
    <location>
        <position position="24"/>
    </location>
    <ligand>
        <name>ATP</name>
        <dbReference type="ChEBI" id="CHEBI:30616"/>
    </ligand>
</feature>
<evidence type="ECO:0000256" key="4">
    <source>
        <dbReference type="ARBA" id="ARBA00022516"/>
    </source>
</evidence>
<dbReference type="InterPro" id="IPR000829">
    <property type="entry name" value="DAGK"/>
</dbReference>
<keyword evidence="9 17" id="KW-0067">ATP-binding</keyword>
<dbReference type="STRING" id="937334.SAMN05444406_13211"/>
<feature type="binding site" evidence="18">
    <location>
        <position position="24"/>
    </location>
    <ligand>
        <name>a divalent metal cation</name>
        <dbReference type="ChEBI" id="CHEBI:60240"/>
    </ligand>
</feature>
<reference evidence="21 22" key="1">
    <citation type="submission" date="2016-10" db="EMBL/GenBank/DDBJ databases">
        <authorList>
            <person name="de Groot N.N."/>
        </authorList>
    </citation>
    <scope>NUCLEOTIDE SEQUENCE [LARGE SCALE GENOMIC DNA]</scope>
    <source>
        <strain evidence="21 22">DSM 20678</strain>
    </source>
</reference>
<keyword evidence="4" id="KW-0444">Lipid biosynthesis</keyword>
<feature type="active site" description="Proton acceptor" evidence="15">
    <location>
        <position position="65"/>
    </location>
</feature>
<keyword evidence="22" id="KW-1185">Reference proteome</keyword>
<evidence type="ECO:0000256" key="11">
    <source>
        <dbReference type="ARBA" id="ARBA00023098"/>
    </source>
</evidence>
<evidence type="ECO:0000256" key="7">
    <source>
        <dbReference type="ARBA" id="ARBA00022741"/>
    </source>
</evidence>
<feature type="domain" description="Phosphatidic acid phosphatase type 2/haloperoxidase" evidence="20">
    <location>
        <begin position="160"/>
        <end position="219"/>
    </location>
</feature>
<evidence type="ECO:0000256" key="8">
    <source>
        <dbReference type="ARBA" id="ARBA00022777"/>
    </source>
</evidence>
<name>A0A1I5XXH4_9FIRM</name>
<dbReference type="SUPFAM" id="SSF48317">
    <property type="entry name" value="Acid phosphatase/Vanadium-dependent haloperoxidase"/>
    <property type="match status" value="1"/>
</dbReference>
<keyword evidence="18" id="KW-0460">Magnesium</keyword>
<dbReference type="Gene3D" id="1.10.287.3610">
    <property type="match status" value="1"/>
</dbReference>
<comment type="subcellular location">
    <subcellularLocation>
        <location evidence="1">Cell membrane</location>
        <topology evidence="1">Multi-pass membrane protein</topology>
    </subcellularLocation>
</comment>
<keyword evidence="6 19" id="KW-0812">Transmembrane</keyword>
<dbReference type="GO" id="GO:0008654">
    <property type="term" value="P:phospholipid biosynthetic process"/>
    <property type="evidence" value="ECO:0007669"/>
    <property type="project" value="UniProtKB-KW"/>
</dbReference>
<feature type="transmembrane region" description="Helical" evidence="19">
    <location>
        <begin position="52"/>
        <end position="71"/>
    </location>
</feature>
<feature type="transmembrane region" description="Helical" evidence="19">
    <location>
        <begin position="170"/>
        <end position="199"/>
    </location>
</feature>
<feature type="transmembrane region" description="Helical" evidence="19">
    <location>
        <begin position="92"/>
        <end position="112"/>
    </location>
</feature>
<evidence type="ECO:0000256" key="14">
    <source>
        <dbReference type="ARBA" id="ARBA00023264"/>
    </source>
</evidence>
<dbReference type="GO" id="GO:0016301">
    <property type="term" value="F:kinase activity"/>
    <property type="evidence" value="ECO:0007669"/>
    <property type="project" value="UniProtKB-KW"/>
</dbReference>
<dbReference type="RefSeq" id="WP_092282685.1">
    <property type="nucleotide sequence ID" value="NZ_FOXR01000032.1"/>
</dbReference>
<dbReference type="InterPro" id="IPR000326">
    <property type="entry name" value="PAP2/HPO"/>
</dbReference>
<dbReference type="PANTHER" id="PTHR34299:SF1">
    <property type="entry name" value="DIACYLGLYCEROL KINASE"/>
    <property type="match status" value="1"/>
</dbReference>
<dbReference type="GO" id="GO:0046872">
    <property type="term" value="F:metal ion binding"/>
    <property type="evidence" value="ECO:0007669"/>
    <property type="project" value="UniProtKB-KW"/>
</dbReference>
<keyword evidence="10 19" id="KW-1133">Transmembrane helix</keyword>
<sequence length="224" mass="24524">MKSRNIIDSFNNAIKGLIHGFKAERNIKIHFVIALLVLIAAVLADLSKLEVILLFITIAMVIAAELFNTAIERMIDMVHPDYHPLAEAAKNMAAGAVLVTAAGAMMVGYIIFYNRINSLSLSFVRRIRNAPIHVTVISLIIIVLIVIMLKSFNFRGNFLKGGMPSGHSALAFSLFTSITLLSKSALISTLSMLMALMVIHSRYEAGIHTLAEIIIGAFWVCCLP</sequence>
<evidence type="ECO:0000256" key="3">
    <source>
        <dbReference type="ARBA" id="ARBA00022475"/>
    </source>
</evidence>
<keyword evidence="12 19" id="KW-0472">Membrane</keyword>
<proteinExistence type="inferred from homology"/>
<dbReference type="GO" id="GO:0005524">
    <property type="term" value="F:ATP binding"/>
    <property type="evidence" value="ECO:0007669"/>
    <property type="project" value="UniProtKB-KW"/>
</dbReference>
<dbReference type="Proteomes" id="UP000198577">
    <property type="component" value="Unassembled WGS sequence"/>
</dbReference>
<evidence type="ECO:0000256" key="10">
    <source>
        <dbReference type="ARBA" id="ARBA00022989"/>
    </source>
</evidence>
<dbReference type="EMBL" id="FOXR01000032">
    <property type="protein sequence ID" value="SFQ36648.1"/>
    <property type="molecule type" value="Genomic_DNA"/>
</dbReference>
<dbReference type="InterPro" id="IPR036938">
    <property type="entry name" value="PAP2/HPO_sf"/>
</dbReference>
<feature type="binding site" evidence="18">
    <location>
        <position position="72"/>
    </location>
    <ligand>
        <name>a divalent metal cation</name>
        <dbReference type="ChEBI" id="CHEBI:60240"/>
    </ligand>
</feature>
<evidence type="ECO:0000256" key="19">
    <source>
        <dbReference type="SAM" id="Phobius"/>
    </source>
</evidence>
<evidence type="ECO:0000313" key="21">
    <source>
        <dbReference type="EMBL" id="SFQ36648.1"/>
    </source>
</evidence>
<keyword evidence="18" id="KW-0479">Metal-binding</keyword>
<keyword evidence="13" id="KW-0594">Phospholipid biosynthesis</keyword>
<keyword evidence="11" id="KW-0443">Lipid metabolism</keyword>
<dbReference type="CDD" id="cd14266">
    <property type="entry name" value="UDPK_IM_PAP2_like"/>
    <property type="match status" value="1"/>
</dbReference>
<organism evidence="21 22">
    <name type="scientific">Caldicoprobacter faecalis</name>
    <dbReference type="NCBI Taxonomy" id="937334"/>
    <lineage>
        <taxon>Bacteria</taxon>
        <taxon>Bacillati</taxon>
        <taxon>Bacillota</taxon>
        <taxon>Clostridia</taxon>
        <taxon>Caldicoprobacterales</taxon>
        <taxon>Caldicoprobacteraceae</taxon>
        <taxon>Caldicoprobacter</taxon>
    </lineage>
</organism>
<dbReference type="AlphaFoldDB" id="A0A1I5XXH4"/>
<protein>
    <submittedName>
        <fullName evidence="21">Diacylglycerol kinase (ATP)</fullName>
    </submittedName>
</protein>
<evidence type="ECO:0000256" key="2">
    <source>
        <dbReference type="ARBA" id="ARBA00005967"/>
    </source>
</evidence>